<evidence type="ECO:0000256" key="4">
    <source>
        <dbReference type="HAMAP-Rule" id="MF_00667"/>
    </source>
</evidence>
<sequence length="65" mass="7409">MNLDRAKEILLADQEIAVHYHGIPVWIESIDDTSSKAVVSERGIHSERQIVPINDLEETGEYFTE</sequence>
<keyword evidence="6" id="KW-1185">Reference proteome</keyword>
<gene>
    <name evidence="4" type="primary">sspH</name>
    <name evidence="5" type="ORF">P5G62_014765</name>
</gene>
<protein>
    <recommendedName>
        <fullName evidence="4">Small, acid-soluble spore protein H</fullName>
        <shortName evidence="4">SASP H</shortName>
    </recommendedName>
</protein>
<comment type="induction">
    <text evidence="4">Expressed only in the forespore compartment of sporulating cells.</text>
</comment>
<keyword evidence="3 4" id="KW-0749">Sporulation</keyword>
<evidence type="ECO:0000256" key="3">
    <source>
        <dbReference type="ARBA" id="ARBA00022969"/>
    </source>
</evidence>
<dbReference type="HAMAP" id="MF_00667">
    <property type="entry name" value="SspH"/>
    <property type="match status" value="1"/>
</dbReference>
<dbReference type="RefSeq" id="WP_306073053.1">
    <property type="nucleotide sequence ID" value="NZ_JAROBZ020000001.1"/>
</dbReference>
<accession>A0ABV4YUY4</accession>
<dbReference type="Pfam" id="PF08141">
    <property type="entry name" value="SspH"/>
    <property type="match status" value="1"/>
</dbReference>
<dbReference type="NCBIfam" id="TIGR02861">
    <property type="entry name" value="SASP_H"/>
    <property type="match status" value="1"/>
</dbReference>
<evidence type="ECO:0000256" key="2">
    <source>
        <dbReference type="ARBA" id="ARBA00006573"/>
    </source>
</evidence>
<evidence type="ECO:0000313" key="6">
    <source>
        <dbReference type="Proteomes" id="UP001241748"/>
    </source>
</evidence>
<proteinExistence type="evidence at transcript level"/>
<evidence type="ECO:0000256" key="1">
    <source>
        <dbReference type="ARBA" id="ARBA00004288"/>
    </source>
</evidence>
<comment type="subcellular location">
    <subcellularLocation>
        <location evidence="1 4">Spore core</location>
    </subcellularLocation>
</comment>
<organism evidence="5 6">
    <name type="scientific">Neobacillus driksii</name>
    <dbReference type="NCBI Taxonomy" id="3035913"/>
    <lineage>
        <taxon>Bacteria</taxon>
        <taxon>Bacillati</taxon>
        <taxon>Bacillota</taxon>
        <taxon>Bacilli</taxon>
        <taxon>Bacillales</taxon>
        <taxon>Bacillaceae</taxon>
        <taxon>Neobacillus</taxon>
    </lineage>
</organism>
<dbReference type="EMBL" id="JAROBZ020000001">
    <property type="protein sequence ID" value="MFB3168378.1"/>
    <property type="molecule type" value="Genomic_DNA"/>
</dbReference>
<evidence type="ECO:0000313" key="5">
    <source>
        <dbReference type="EMBL" id="MFB3168378.1"/>
    </source>
</evidence>
<reference evidence="5 6" key="1">
    <citation type="submission" date="2024-05" db="EMBL/GenBank/DDBJ databases">
        <authorList>
            <person name="Venkateswaran K."/>
        </authorList>
    </citation>
    <scope>NUCLEOTIDE SEQUENCE [LARGE SCALE GENOMIC DNA]</scope>
    <source>
        <strain evidence="5 6">179-C4-2-HS</strain>
    </source>
</reference>
<name>A0ABV4YUY4_9BACI</name>
<comment type="caution">
    <text evidence="5">The sequence shown here is derived from an EMBL/GenBank/DDBJ whole genome shotgun (WGS) entry which is preliminary data.</text>
</comment>
<comment type="similarity">
    <text evidence="2 4">Belongs to the SspH family.</text>
</comment>
<dbReference type="InterPro" id="IPR012610">
    <property type="entry name" value="SASP_SspH"/>
</dbReference>
<dbReference type="Proteomes" id="UP001241748">
    <property type="component" value="Unassembled WGS sequence"/>
</dbReference>